<dbReference type="Pfam" id="PF02096">
    <property type="entry name" value="60KD_IMP"/>
    <property type="match status" value="1"/>
</dbReference>
<evidence type="ECO:0000256" key="5">
    <source>
        <dbReference type="ARBA" id="ARBA00022927"/>
    </source>
</evidence>
<evidence type="ECO:0000256" key="8">
    <source>
        <dbReference type="ARBA" id="ARBA00023186"/>
    </source>
</evidence>
<evidence type="ECO:0000256" key="9">
    <source>
        <dbReference type="RuleBase" id="RU003945"/>
    </source>
</evidence>
<dbReference type="NCBIfam" id="TIGR03592">
    <property type="entry name" value="yidC_oxa1_cterm"/>
    <property type="match status" value="1"/>
</dbReference>
<comment type="similarity">
    <text evidence="9">Belongs to the OXA1/ALB3/YidC family.</text>
</comment>
<feature type="transmembrane region" description="Helical" evidence="10">
    <location>
        <begin position="148"/>
        <end position="167"/>
    </location>
</feature>
<keyword evidence="4 9" id="KW-0812">Transmembrane</keyword>
<evidence type="ECO:0000256" key="1">
    <source>
        <dbReference type="ARBA" id="ARBA00004651"/>
    </source>
</evidence>
<keyword evidence="7 10" id="KW-0472">Membrane</keyword>
<keyword evidence="8" id="KW-0143">Chaperone</keyword>
<dbReference type="InterPro" id="IPR001708">
    <property type="entry name" value="YidC/ALB3/OXA1/COX18"/>
</dbReference>
<evidence type="ECO:0000256" key="2">
    <source>
        <dbReference type="ARBA" id="ARBA00022448"/>
    </source>
</evidence>
<evidence type="ECO:0000259" key="11">
    <source>
        <dbReference type="Pfam" id="PF02096"/>
    </source>
</evidence>
<feature type="transmembrane region" description="Helical" evidence="10">
    <location>
        <begin position="20"/>
        <end position="44"/>
    </location>
</feature>
<evidence type="ECO:0000256" key="3">
    <source>
        <dbReference type="ARBA" id="ARBA00022475"/>
    </source>
</evidence>
<protein>
    <submittedName>
        <fullName evidence="12">Membrane protein insertase, YidC/Oxa1 family</fullName>
    </submittedName>
</protein>
<dbReference type="InterPro" id="IPR047196">
    <property type="entry name" value="YidC_ALB_C"/>
</dbReference>
<dbReference type="InterPro" id="IPR028055">
    <property type="entry name" value="YidC/Oxa/ALB_C"/>
</dbReference>
<dbReference type="CDD" id="cd20070">
    <property type="entry name" value="5TM_YidC_Alb3"/>
    <property type="match status" value="1"/>
</dbReference>
<dbReference type="PANTHER" id="PTHR12428">
    <property type="entry name" value="OXA1"/>
    <property type="match status" value="1"/>
</dbReference>
<proteinExistence type="inferred from homology"/>
<feature type="transmembrane region" description="Helical" evidence="10">
    <location>
        <begin position="89"/>
        <end position="112"/>
    </location>
</feature>
<accession>A0A0G0XHT9</accession>
<dbReference type="GO" id="GO:0051205">
    <property type="term" value="P:protein insertion into membrane"/>
    <property type="evidence" value="ECO:0007669"/>
    <property type="project" value="TreeGrafter"/>
</dbReference>
<evidence type="ECO:0000256" key="6">
    <source>
        <dbReference type="ARBA" id="ARBA00022989"/>
    </source>
</evidence>
<dbReference type="PANTHER" id="PTHR12428:SF65">
    <property type="entry name" value="CYTOCHROME C OXIDASE ASSEMBLY PROTEIN COX18, MITOCHONDRIAL"/>
    <property type="match status" value="1"/>
</dbReference>
<comment type="caution">
    <text evidence="12">The sequence shown here is derived from an EMBL/GenBank/DDBJ whole genome shotgun (WGS) entry which is preliminary data.</text>
</comment>
<keyword evidence="3" id="KW-1003">Cell membrane</keyword>
<keyword evidence="2" id="KW-0813">Transport</keyword>
<organism evidence="12 13">
    <name type="scientific">Candidatus Uhrbacteria bacterium GW2011_GWC2_41_11</name>
    <dbReference type="NCBI Taxonomy" id="1618985"/>
    <lineage>
        <taxon>Bacteria</taxon>
        <taxon>Candidatus Uhriibacteriota</taxon>
    </lineage>
</organism>
<dbReference type="GO" id="GO:0015031">
    <property type="term" value="P:protein transport"/>
    <property type="evidence" value="ECO:0007669"/>
    <property type="project" value="UniProtKB-KW"/>
</dbReference>
<evidence type="ECO:0000256" key="4">
    <source>
        <dbReference type="ARBA" id="ARBA00022692"/>
    </source>
</evidence>
<comment type="subcellular location">
    <subcellularLocation>
        <location evidence="1">Cell membrane</location>
        <topology evidence="1">Multi-pass membrane protein</topology>
    </subcellularLocation>
    <subcellularLocation>
        <location evidence="9">Membrane</location>
        <topology evidence="9">Multi-pass membrane protein</topology>
    </subcellularLocation>
</comment>
<evidence type="ECO:0000313" key="12">
    <source>
        <dbReference type="EMBL" id="KKR87242.1"/>
    </source>
</evidence>
<name>A0A0G0XHT9_9BACT</name>
<feature type="domain" description="Membrane insertase YidC/Oxa/ALB C-terminal" evidence="11">
    <location>
        <begin position="27"/>
        <end position="231"/>
    </location>
</feature>
<dbReference type="Proteomes" id="UP000034616">
    <property type="component" value="Unassembled WGS sequence"/>
</dbReference>
<keyword evidence="5" id="KW-0653">Protein transport</keyword>
<gene>
    <name evidence="12" type="ORF">UU35_C0004G0015</name>
</gene>
<feature type="transmembrane region" description="Helical" evidence="10">
    <location>
        <begin position="215"/>
        <end position="232"/>
    </location>
</feature>
<keyword evidence="6 10" id="KW-1133">Transmembrane helix</keyword>
<dbReference type="GO" id="GO:0032977">
    <property type="term" value="F:membrane insertase activity"/>
    <property type="evidence" value="ECO:0007669"/>
    <property type="project" value="InterPro"/>
</dbReference>
<evidence type="ECO:0000313" key="13">
    <source>
        <dbReference type="Proteomes" id="UP000034616"/>
    </source>
</evidence>
<evidence type="ECO:0000256" key="10">
    <source>
        <dbReference type="SAM" id="Phobius"/>
    </source>
</evidence>
<dbReference type="GO" id="GO:0005886">
    <property type="term" value="C:plasma membrane"/>
    <property type="evidence" value="ECO:0007669"/>
    <property type="project" value="UniProtKB-SubCell"/>
</dbReference>
<dbReference type="PATRIC" id="fig|1618985.3.peg.377"/>
<dbReference type="AlphaFoldDB" id="A0A0G0XHT9"/>
<evidence type="ECO:0000256" key="7">
    <source>
        <dbReference type="ARBA" id="ARBA00023136"/>
    </source>
</evidence>
<dbReference type="EMBL" id="LCAH01000004">
    <property type="protein sequence ID" value="KKR87242.1"/>
    <property type="molecule type" value="Genomic_DNA"/>
</dbReference>
<reference evidence="12 13" key="1">
    <citation type="journal article" date="2015" name="Nature">
        <title>rRNA introns, odd ribosomes, and small enigmatic genomes across a large radiation of phyla.</title>
        <authorList>
            <person name="Brown C.T."/>
            <person name="Hug L.A."/>
            <person name="Thomas B.C."/>
            <person name="Sharon I."/>
            <person name="Castelle C.J."/>
            <person name="Singh A."/>
            <person name="Wilkins M.J."/>
            <person name="Williams K.H."/>
            <person name="Banfield J.F."/>
        </authorList>
    </citation>
    <scope>NUCLEOTIDE SEQUENCE [LARGE SCALE GENOMIC DNA]</scope>
</reference>
<sequence length="247" mass="28084">MFYAVLYQPLFNLLIWLYNIIPGMDLGFAIIAISLVTKLVLWPFSHVALKSQKSLQEIQPKLEALKEQFKDDKEGLTKAMMQLYQTEKVNPLSSCLPLLIQLPILFALYAVLRDGLRVDSLVHLYPFIHNPGSINPFFLNWIDLGQPHLVMAIVAGILQFVQTKMLMTQRPPRAIRKKEGAKDEDMLTAMNQSMTYMMPIMTVVIGASLPGGLTLYWIVMNIFSIVQQFFVLKSHKKSEISSPVISQ</sequence>